<feature type="transmembrane region" description="Helical" evidence="4">
    <location>
        <begin position="274"/>
        <end position="295"/>
    </location>
</feature>
<dbReference type="Pfam" id="PF01553">
    <property type="entry name" value="Acyltransferase"/>
    <property type="match status" value="1"/>
</dbReference>
<feature type="transmembrane region" description="Helical" evidence="4">
    <location>
        <begin position="7"/>
        <end position="25"/>
    </location>
</feature>
<dbReference type="SMART" id="SM00563">
    <property type="entry name" value="PlsC"/>
    <property type="match status" value="1"/>
</dbReference>
<dbReference type="CDD" id="cd06173">
    <property type="entry name" value="MFS_MefA_like"/>
    <property type="match status" value="1"/>
</dbReference>
<feature type="transmembrane region" description="Helical" evidence="4">
    <location>
        <begin position="45"/>
        <end position="69"/>
    </location>
</feature>
<dbReference type="Gene3D" id="3.40.50.12780">
    <property type="entry name" value="N-terminal domain of ligase-like"/>
    <property type="match status" value="1"/>
</dbReference>
<dbReference type="RefSeq" id="WP_305450617.1">
    <property type="nucleotide sequence ID" value="NZ_JAUYVO010000005.1"/>
</dbReference>
<dbReference type="Gene3D" id="3.30.300.30">
    <property type="match status" value="1"/>
</dbReference>
<keyword evidence="7" id="KW-1185">Reference proteome</keyword>
<accession>A0ABT9EUB7</accession>
<feature type="transmembrane region" description="Helical" evidence="4">
    <location>
        <begin position="327"/>
        <end position="349"/>
    </location>
</feature>
<evidence type="ECO:0000259" key="5">
    <source>
        <dbReference type="SMART" id="SM00563"/>
    </source>
</evidence>
<feature type="transmembrane region" description="Helical" evidence="4">
    <location>
        <begin position="239"/>
        <end position="262"/>
    </location>
</feature>
<feature type="transmembrane region" description="Helical" evidence="4">
    <location>
        <begin position="302"/>
        <end position="321"/>
    </location>
</feature>
<feature type="transmembrane region" description="Helical" evidence="4">
    <location>
        <begin position="81"/>
        <end position="98"/>
    </location>
</feature>
<evidence type="ECO:0000313" key="6">
    <source>
        <dbReference type="EMBL" id="MDP2522666.1"/>
    </source>
</evidence>
<keyword evidence="2 4" id="KW-1133">Transmembrane helix</keyword>
<dbReference type="InterPro" id="IPR045851">
    <property type="entry name" value="AMP-bd_C_sf"/>
</dbReference>
<dbReference type="SUPFAM" id="SSF103473">
    <property type="entry name" value="MFS general substrate transporter"/>
    <property type="match status" value="1"/>
</dbReference>
<dbReference type="InterPro" id="IPR050237">
    <property type="entry name" value="ATP-dep_AMP-bd_enzyme"/>
</dbReference>
<dbReference type="NCBIfam" id="NF006386">
    <property type="entry name" value="PRK08633.1"/>
    <property type="match status" value="1"/>
</dbReference>
<evidence type="ECO:0000256" key="2">
    <source>
        <dbReference type="ARBA" id="ARBA00022989"/>
    </source>
</evidence>
<dbReference type="EMBL" id="JAUYVO010000005">
    <property type="protein sequence ID" value="MDP2522666.1"/>
    <property type="molecule type" value="Genomic_DNA"/>
</dbReference>
<dbReference type="SUPFAM" id="SSF56801">
    <property type="entry name" value="Acetyl-CoA synthetase-like"/>
    <property type="match status" value="1"/>
</dbReference>
<dbReference type="InterPro" id="IPR020845">
    <property type="entry name" value="AMP-binding_CS"/>
</dbReference>
<dbReference type="InterPro" id="IPR000873">
    <property type="entry name" value="AMP-dep_synth/lig_dom"/>
</dbReference>
<protein>
    <submittedName>
        <fullName evidence="6">Acyl-[ACP]--phospholipid O-acyltransferase</fullName>
    </submittedName>
</protein>
<dbReference type="Pfam" id="PF00501">
    <property type="entry name" value="AMP-binding"/>
    <property type="match status" value="1"/>
</dbReference>
<name>A0ABT9EUB7_9GAMM</name>
<dbReference type="SUPFAM" id="SSF69593">
    <property type="entry name" value="Glycerol-3-phosphate (1)-acyltransferase"/>
    <property type="match status" value="1"/>
</dbReference>
<evidence type="ECO:0000313" key="7">
    <source>
        <dbReference type="Proteomes" id="UP001177341"/>
    </source>
</evidence>
<feature type="transmembrane region" description="Helical" evidence="4">
    <location>
        <begin position="370"/>
        <end position="389"/>
    </location>
</feature>
<dbReference type="PANTHER" id="PTHR43767">
    <property type="entry name" value="LONG-CHAIN-FATTY-ACID--COA LIGASE"/>
    <property type="match status" value="1"/>
</dbReference>
<evidence type="ECO:0000256" key="1">
    <source>
        <dbReference type="ARBA" id="ARBA00022692"/>
    </source>
</evidence>
<gene>
    <name evidence="6" type="ORF">Q8W30_08790</name>
</gene>
<dbReference type="InterPro" id="IPR036259">
    <property type="entry name" value="MFS_trans_sf"/>
</dbReference>
<reference evidence="6" key="1">
    <citation type="submission" date="2023-07" db="EMBL/GenBank/DDBJ databases">
        <title>Genome content predicts the carbon catabolic preferences of heterotrophic bacteria.</title>
        <authorList>
            <person name="Gralka M."/>
        </authorList>
    </citation>
    <scope>NUCLEOTIDE SEQUENCE</scope>
    <source>
        <strain evidence="6">5G01</strain>
    </source>
</reference>
<dbReference type="PROSITE" id="PS00455">
    <property type="entry name" value="AMP_BINDING"/>
    <property type="match status" value="1"/>
</dbReference>
<feature type="domain" description="Phospholipid/glycerol acyltransferase" evidence="5">
    <location>
        <begin position="449"/>
        <end position="560"/>
    </location>
</feature>
<dbReference type="CDD" id="cd07989">
    <property type="entry name" value="LPLAT_AGPAT-like"/>
    <property type="match status" value="1"/>
</dbReference>
<comment type="caution">
    <text evidence="6">The sequence shown here is derived from an EMBL/GenBank/DDBJ whole genome shotgun (WGS) entry which is preliminary data.</text>
</comment>
<evidence type="ECO:0000256" key="4">
    <source>
        <dbReference type="SAM" id="Phobius"/>
    </source>
</evidence>
<dbReference type="InterPro" id="IPR011701">
    <property type="entry name" value="MFS"/>
</dbReference>
<dbReference type="InterPro" id="IPR002123">
    <property type="entry name" value="Plipid/glycerol_acylTrfase"/>
</dbReference>
<evidence type="ECO:0000256" key="3">
    <source>
        <dbReference type="ARBA" id="ARBA00023136"/>
    </source>
</evidence>
<feature type="transmembrane region" description="Helical" evidence="4">
    <location>
        <begin position="142"/>
        <end position="162"/>
    </location>
</feature>
<keyword evidence="3 4" id="KW-0472">Membrane</keyword>
<dbReference type="Proteomes" id="UP001177341">
    <property type="component" value="Unassembled WGS sequence"/>
</dbReference>
<dbReference type="InterPro" id="IPR042099">
    <property type="entry name" value="ANL_N_sf"/>
</dbReference>
<keyword evidence="1 4" id="KW-0812">Transmembrane</keyword>
<sequence>MLTLLKIPGFLAFLMVAFLNAFVDLGHKIIIQNTLFKSFDGDQQIILTAVVNALILLPFILMLSPSGFISTRFSKPTVMRWAARSAVVITSLITLSYYQGWFELSFALTFLLALQSAVYSPAKYGFIRDLLGADRLSEGNGWIQSVTMVAILSGIVVFSLMFEGRLASGSLGLPPDQILTQIAPLGWFLIAFAVFEAIMAQRLPNHVPESPHVAFDWSGYTRGRLLRANMKALWGRRRVIESVFGLAVFWTISQIMLAVFPTYAEQNLGETNTFIIQGAMALAGIGIMIGSAIAGRLSHQHINTGLIPLGALGVALGLWLLPSATSMIFSAGMFFLIGVSGALMIIPLNALIQFHAPEKQLSTVLAGNNFIQNIAMIAGLMVTVVASVMALGAGWLLYLLAGVATLGAFYAVKQLPEALIRLLVSTIIRRKYNLKVLGFHNLAAEGQGMLLLGNHISWLDWAMIQMACPRHIHFVMERSIYERWYLKWFLNAYKVIPISGGHSRKALEDVNQLLREGAVVCLFPEGAISHTGQLGEFKRGFEIAAKDSNAVIVPFYLRGLWGSRFSRSGSKLQETSKGRMKRDVIVAYGEAMSADSTAAQVKQKVFELSISAWQTYTDTLPCIDKAFVQTMKAAPAAWAITDVEGQPLSHSRLLTAVLLFRKHIKRLKGQNIGVLVPTSSGGAIANMAGLMAGKTIVNLNYTASEEAVGAAIEQAEINTVITSKLFMARLKTKGFAIGEWLDGCEVVYLEDVRDTFTAASRLRMLALVKLLPASLISLLYCRSKALDDTAAILFSSGSEGLPKGVMLSHRNIMANAKQIADVLNMTDDDVVMASLPLFHAFGLTATCYMPLISGVPMVCQPDPTDAVAVGKGVARYRATLLFGTSTFFRLYSRNKKLLPEMFRSLRITVSGAEKLQPEVREQFELRFKTEIVEGYGCTETTPVAGVNLPDYLDTQWWRLQKGNKAGTIGMALPGSMFRVVDPDTLETLPTGEAGLILIGGTQIMKGYLNNPEKTQDVIVLRDGVRWYKSGDKGWLDEDGFLTIVDRYSRFAKLGGEMVGLSDIEARAKKALALPETPMVAVNLPDSKKGEKVVLLIEGEGDSSEARKRMVDSGMPGLMIPSSIYFVESVPVLGSGKTDFGAAKKMALSCS</sequence>
<dbReference type="Pfam" id="PF07690">
    <property type="entry name" value="MFS_1"/>
    <property type="match status" value="1"/>
</dbReference>
<feature type="transmembrane region" description="Helical" evidence="4">
    <location>
        <begin position="182"/>
        <end position="200"/>
    </location>
</feature>
<dbReference type="Gene3D" id="1.20.1250.20">
    <property type="entry name" value="MFS general substrate transporter like domains"/>
    <property type="match status" value="1"/>
</dbReference>
<feature type="transmembrane region" description="Helical" evidence="4">
    <location>
        <begin position="104"/>
        <end position="122"/>
    </location>
</feature>
<proteinExistence type="predicted"/>
<dbReference type="PANTHER" id="PTHR43767:SF1">
    <property type="entry name" value="NONRIBOSOMAL PEPTIDE SYNTHASE PES1 (EUROFUNG)-RELATED"/>
    <property type="match status" value="1"/>
</dbReference>
<organism evidence="6 7">
    <name type="scientific">Neptunomonas phycophila</name>
    <dbReference type="NCBI Taxonomy" id="1572645"/>
    <lineage>
        <taxon>Bacteria</taxon>
        <taxon>Pseudomonadati</taxon>
        <taxon>Pseudomonadota</taxon>
        <taxon>Gammaproteobacteria</taxon>
        <taxon>Oceanospirillales</taxon>
        <taxon>Oceanospirillaceae</taxon>
        <taxon>Neptunomonas</taxon>
    </lineage>
</organism>